<proteinExistence type="inferred from homology"/>
<dbReference type="NCBIfam" id="NF000953">
    <property type="entry name" value="PRK00095.2-4"/>
    <property type="match status" value="1"/>
</dbReference>
<dbReference type="PANTHER" id="PTHR10073:SF12">
    <property type="entry name" value="DNA MISMATCH REPAIR PROTEIN MLH1"/>
    <property type="match status" value="1"/>
</dbReference>
<dbReference type="InterPro" id="IPR042120">
    <property type="entry name" value="MutL_C_dimsub"/>
</dbReference>
<dbReference type="RefSeq" id="WP_227309051.1">
    <property type="nucleotide sequence ID" value="NZ_JAESVA010000007.1"/>
</dbReference>
<dbReference type="Gene3D" id="3.30.230.10">
    <property type="match status" value="1"/>
</dbReference>
<dbReference type="Gene3D" id="3.30.1540.20">
    <property type="entry name" value="MutL, C-terminal domain, dimerisation subdomain"/>
    <property type="match status" value="1"/>
</dbReference>
<dbReference type="Pfam" id="PF13589">
    <property type="entry name" value="HATPase_c_3"/>
    <property type="match status" value="1"/>
</dbReference>
<dbReference type="Gene3D" id="3.30.1370.100">
    <property type="entry name" value="MutL, C-terminal domain, regulatory subdomain"/>
    <property type="match status" value="1"/>
</dbReference>
<keyword evidence="9" id="KW-1185">Reference proteome</keyword>
<dbReference type="PROSITE" id="PS00058">
    <property type="entry name" value="DNA_MISMATCH_REPAIR_1"/>
    <property type="match status" value="1"/>
</dbReference>
<dbReference type="GO" id="GO:0004519">
    <property type="term" value="F:endonuclease activity"/>
    <property type="evidence" value="ECO:0007669"/>
    <property type="project" value="UniProtKB-KW"/>
</dbReference>
<feature type="domain" description="MutL C-terminal dimerisation" evidence="6">
    <location>
        <begin position="437"/>
        <end position="582"/>
    </location>
</feature>
<dbReference type="InterPro" id="IPR014762">
    <property type="entry name" value="DNA_mismatch_repair_CS"/>
</dbReference>
<keyword evidence="8" id="KW-0378">Hydrolase</keyword>
<dbReference type="Pfam" id="PF01119">
    <property type="entry name" value="DNA_mis_repair"/>
    <property type="match status" value="1"/>
</dbReference>
<keyword evidence="8" id="KW-0540">Nuclease</keyword>
<dbReference type="NCBIfam" id="TIGR00585">
    <property type="entry name" value="mutl"/>
    <property type="match status" value="1"/>
</dbReference>
<organism evidence="8 9">
    <name type="scientific">Acidisoma cellulosilyticum</name>
    <dbReference type="NCBI Taxonomy" id="2802395"/>
    <lineage>
        <taxon>Bacteria</taxon>
        <taxon>Pseudomonadati</taxon>
        <taxon>Pseudomonadota</taxon>
        <taxon>Alphaproteobacteria</taxon>
        <taxon>Acetobacterales</taxon>
        <taxon>Acidocellaceae</taxon>
        <taxon>Acidisoma</taxon>
    </lineage>
</organism>
<dbReference type="GO" id="GO:0030983">
    <property type="term" value="F:mismatched DNA binding"/>
    <property type="evidence" value="ECO:0007669"/>
    <property type="project" value="InterPro"/>
</dbReference>
<keyword evidence="3 5" id="KW-0227">DNA damage</keyword>
<dbReference type="InterPro" id="IPR037198">
    <property type="entry name" value="MutL_C_sf"/>
</dbReference>
<name>A0A963Z3Z8_9PROT</name>
<dbReference type="InterPro" id="IPR020667">
    <property type="entry name" value="DNA_mismatch_repair_MutL"/>
</dbReference>
<dbReference type="InterPro" id="IPR020568">
    <property type="entry name" value="Ribosomal_Su5_D2-typ_SF"/>
</dbReference>
<comment type="function">
    <text evidence="5">This protein is involved in the repair of mismatches in DNA. It is required for dam-dependent methyl-directed DNA mismatch repair. May act as a 'molecular matchmaker', a protein that promotes the formation of a stable complex between two or more DNA-binding proteins in an ATP-dependent manner without itself being part of a final effector complex.</text>
</comment>
<dbReference type="GO" id="GO:0016887">
    <property type="term" value="F:ATP hydrolysis activity"/>
    <property type="evidence" value="ECO:0007669"/>
    <property type="project" value="InterPro"/>
</dbReference>
<dbReference type="HAMAP" id="MF_00149">
    <property type="entry name" value="DNA_mis_repair"/>
    <property type="match status" value="1"/>
</dbReference>
<dbReference type="FunFam" id="3.30.565.10:FF:000003">
    <property type="entry name" value="DNA mismatch repair endonuclease MutL"/>
    <property type="match status" value="1"/>
</dbReference>
<gene>
    <name evidence="5 8" type="primary">mutL</name>
    <name evidence="8" type="ORF">ACELLULO517_19255</name>
</gene>
<dbReference type="InterPro" id="IPR014721">
    <property type="entry name" value="Ribsml_uS5_D2-typ_fold_subgr"/>
</dbReference>
<evidence type="ECO:0000259" key="7">
    <source>
        <dbReference type="SMART" id="SM01340"/>
    </source>
</evidence>
<dbReference type="SUPFAM" id="SSF55874">
    <property type="entry name" value="ATPase domain of HSP90 chaperone/DNA topoisomerase II/histidine kinase"/>
    <property type="match status" value="1"/>
</dbReference>
<protein>
    <recommendedName>
        <fullName evidence="2 5">DNA mismatch repair protein MutL</fullName>
    </recommendedName>
</protein>
<dbReference type="InterPro" id="IPR013507">
    <property type="entry name" value="DNA_mismatch_S5_2-like"/>
</dbReference>
<reference evidence="8 9" key="1">
    <citation type="journal article" date="2021" name="Microorganisms">
        <title>Acidisoma silvae sp. nov. and Acidisomacellulosilytica sp. nov., Two Acidophilic Bacteria Isolated from Decaying Wood, Hydrolyzing Cellulose and Producing Poly-3-hydroxybutyrate.</title>
        <authorList>
            <person name="Mieszkin S."/>
            <person name="Pouder E."/>
            <person name="Uroz S."/>
            <person name="Simon-Colin C."/>
            <person name="Alain K."/>
        </authorList>
    </citation>
    <scope>NUCLEOTIDE SEQUENCE [LARGE SCALE GENOMIC DNA]</scope>
    <source>
        <strain evidence="8 9">HW T5.17</strain>
    </source>
</reference>
<accession>A0A963Z3Z8</accession>
<dbReference type="Gene3D" id="3.30.565.10">
    <property type="entry name" value="Histidine kinase-like ATPase, C-terminal domain"/>
    <property type="match status" value="1"/>
</dbReference>
<dbReference type="SMART" id="SM01340">
    <property type="entry name" value="DNA_mis_repair"/>
    <property type="match status" value="1"/>
</dbReference>
<dbReference type="InterPro" id="IPR014790">
    <property type="entry name" value="MutL_C"/>
</dbReference>
<evidence type="ECO:0000313" key="9">
    <source>
        <dbReference type="Proteomes" id="UP000721844"/>
    </source>
</evidence>
<dbReference type="CDD" id="cd16926">
    <property type="entry name" value="HATPase_MutL-MLH-PMS-like"/>
    <property type="match status" value="1"/>
</dbReference>
<evidence type="ECO:0000313" key="8">
    <source>
        <dbReference type="EMBL" id="MCB8882394.1"/>
    </source>
</evidence>
<dbReference type="EMBL" id="JAESVA010000007">
    <property type="protein sequence ID" value="MCB8882394.1"/>
    <property type="molecule type" value="Genomic_DNA"/>
</dbReference>
<comment type="similarity">
    <text evidence="1 5">Belongs to the DNA mismatch repair MutL/HexB family.</text>
</comment>
<dbReference type="PANTHER" id="PTHR10073">
    <property type="entry name" value="DNA MISMATCH REPAIR PROTEIN MLH, PMS, MUTL"/>
    <property type="match status" value="1"/>
</dbReference>
<comment type="caution">
    <text evidence="8">The sequence shown here is derived from an EMBL/GenBank/DDBJ whole genome shotgun (WGS) entry which is preliminary data.</text>
</comment>
<dbReference type="GO" id="GO:0006298">
    <property type="term" value="P:mismatch repair"/>
    <property type="evidence" value="ECO:0007669"/>
    <property type="project" value="UniProtKB-UniRule"/>
</dbReference>
<evidence type="ECO:0000256" key="4">
    <source>
        <dbReference type="ARBA" id="ARBA00023204"/>
    </source>
</evidence>
<dbReference type="InterPro" id="IPR038973">
    <property type="entry name" value="MutL/Mlh/Pms-like"/>
</dbReference>
<dbReference type="SMART" id="SM00853">
    <property type="entry name" value="MutL_C"/>
    <property type="match status" value="1"/>
</dbReference>
<evidence type="ECO:0000256" key="3">
    <source>
        <dbReference type="ARBA" id="ARBA00022763"/>
    </source>
</evidence>
<evidence type="ECO:0000256" key="5">
    <source>
        <dbReference type="HAMAP-Rule" id="MF_00149"/>
    </source>
</evidence>
<dbReference type="InterPro" id="IPR002099">
    <property type="entry name" value="MutL/Mlh/PMS"/>
</dbReference>
<dbReference type="CDD" id="cd00782">
    <property type="entry name" value="MutL_Trans"/>
    <property type="match status" value="1"/>
</dbReference>
<dbReference type="SUPFAM" id="SSF118116">
    <property type="entry name" value="DNA mismatch repair protein MutL"/>
    <property type="match status" value="1"/>
</dbReference>
<dbReference type="Pfam" id="PF08676">
    <property type="entry name" value="MutL_C"/>
    <property type="match status" value="1"/>
</dbReference>
<dbReference type="GO" id="GO:0005524">
    <property type="term" value="F:ATP binding"/>
    <property type="evidence" value="ECO:0007669"/>
    <property type="project" value="InterPro"/>
</dbReference>
<dbReference type="AlphaFoldDB" id="A0A963Z3Z8"/>
<feature type="domain" description="DNA mismatch repair protein S5" evidence="7">
    <location>
        <begin position="208"/>
        <end position="326"/>
    </location>
</feature>
<dbReference type="GO" id="GO:0140664">
    <property type="term" value="F:ATP-dependent DNA damage sensor activity"/>
    <property type="evidence" value="ECO:0007669"/>
    <property type="project" value="InterPro"/>
</dbReference>
<evidence type="ECO:0000259" key="6">
    <source>
        <dbReference type="SMART" id="SM00853"/>
    </source>
</evidence>
<dbReference type="InterPro" id="IPR042121">
    <property type="entry name" value="MutL_C_regsub"/>
</dbReference>
<dbReference type="Proteomes" id="UP000721844">
    <property type="component" value="Unassembled WGS sequence"/>
</dbReference>
<dbReference type="SUPFAM" id="SSF54211">
    <property type="entry name" value="Ribosomal protein S5 domain 2-like"/>
    <property type="match status" value="1"/>
</dbReference>
<keyword evidence="8" id="KW-0255">Endonuclease</keyword>
<keyword evidence="4 5" id="KW-0234">DNA repair</keyword>
<evidence type="ECO:0000256" key="1">
    <source>
        <dbReference type="ARBA" id="ARBA00006082"/>
    </source>
</evidence>
<dbReference type="GO" id="GO:0032300">
    <property type="term" value="C:mismatch repair complex"/>
    <property type="evidence" value="ECO:0007669"/>
    <property type="project" value="InterPro"/>
</dbReference>
<sequence length="627" mass="67060">MPTIRLLPSHVVDRIAAGEVVERPAAAIKELVENALDAGARHIRVSLQDGGIRRIDVSDDGCGMTAAELPLAIQRHATSKLDEAADLVHITTLGFRGEALPSIGAAARLAITSRPNGADSAHTIRVEGGLVSEVEPAAGQVGTRIIVSDLFFATPARRAFLRSPRVEADHAEAVIRRLALAAPETAFRLEHDGKLILDLPTADRRARLAALLSKDEAETLLVVEAEREEVSLSGFAGAAATHRATGAAQYLVVNGRPVMDPLLKTALRVAYQEVMPRGRFPVAGLWLDLPHRAVDVNVHPAKTELRFRDGERIRGLLISSLRSALSRPANLQYQPRATIRGFGRAVNAYARPDAIPAPAYAGPAYNGPAYDGPAYNDPSYAESDTQTLTEREPIPRPLPNHFAETQLPLAAAPFARSMPAPAQAQAQAETGHPLGAAVAQVLDTYIIAVADDGTLILVDQHAAHERLTHEALREQVIGANGPRPQPLLLSVVVDLPVSDAARLAEAAPDLLQLGLEVEAFGPGAIMVRAMPAVLGTSDPAPLLRDIAEELAETEESTALSQKLDAVIARMACHGSIRAGRRMNAAEMNAMLRQMEQVPRAATCSHGRPTFLKLSRAEIETMFGRRGI</sequence>
<evidence type="ECO:0000256" key="2">
    <source>
        <dbReference type="ARBA" id="ARBA00021975"/>
    </source>
</evidence>
<dbReference type="InterPro" id="IPR036890">
    <property type="entry name" value="HATPase_C_sf"/>
</dbReference>